<dbReference type="InterPro" id="IPR011245">
    <property type="entry name" value="Butyrate_kin"/>
</dbReference>
<dbReference type="EC" id="2.7.2.7" evidence="9"/>
<dbReference type="GO" id="GO:0008776">
    <property type="term" value="F:acetate kinase activity"/>
    <property type="evidence" value="ECO:0007669"/>
    <property type="project" value="TreeGrafter"/>
</dbReference>
<dbReference type="InterPro" id="IPR023865">
    <property type="entry name" value="Aliphatic_acid_kinase_CS"/>
</dbReference>
<dbReference type="PIRSF" id="PIRSF036458">
    <property type="entry name" value="Butyrate_kin"/>
    <property type="match status" value="1"/>
</dbReference>
<dbReference type="GO" id="GO:0006083">
    <property type="term" value="P:acetate metabolic process"/>
    <property type="evidence" value="ECO:0007669"/>
    <property type="project" value="TreeGrafter"/>
</dbReference>
<evidence type="ECO:0000256" key="2">
    <source>
        <dbReference type="ARBA" id="ARBA00008748"/>
    </source>
</evidence>
<accession>A0AAE3M453</accession>
<dbReference type="GO" id="GO:0005737">
    <property type="term" value="C:cytoplasm"/>
    <property type="evidence" value="ECO:0007669"/>
    <property type="project" value="UniProtKB-SubCell"/>
</dbReference>
<evidence type="ECO:0000256" key="1">
    <source>
        <dbReference type="ARBA" id="ARBA00004496"/>
    </source>
</evidence>
<dbReference type="Pfam" id="PF00871">
    <property type="entry name" value="Acetate_kinase"/>
    <property type="match status" value="1"/>
</dbReference>
<dbReference type="RefSeq" id="WP_301190491.1">
    <property type="nucleotide sequence ID" value="NZ_JAPDPJ010000021.1"/>
</dbReference>
<evidence type="ECO:0000256" key="5">
    <source>
        <dbReference type="ARBA" id="ARBA00022741"/>
    </source>
</evidence>
<reference evidence="11" key="1">
    <citation type="submission" date="2022-10" db="EMBL/GenBank/DDBJ databases">
        <authorList>
            <person name="Yu W.X."/>
        </authorList>
    </citation>
    <scope>NUCLEOTIDE SEQUENCE</scope>
    <source>
        <strain evidence="11">AAT</strain>
    </source>
</reference>
<dbReference type="PROSITE" id="PS01075">
    <property type="entry name" value="ACETATE_KINASE_1"/>
    <property type="match status" value="1"/>
</dbReference>
<keyword evidence="5 9" id="KW-0547">Nucleotide-binding</keyword>
<dbReference type="InterPro" id="IPR043129">
    <property type="entry name" value="ATPase_NBD"/>
</dbReference>
<dbReference type="Proteomes" id="UP001209229">
    <property type="component" value="Unassembled WGS sequence"/>
</dbReference>
<dbReference type="GO" id="GO:0047761">
    <property type="term" value="F:butyrate kinase activity"/>
    <property type="evidence" value="ECO:0007669"/>
    <property type="project" value="UniProtKB-UniRule"/>
</dbReference>
<comment type="caution">
    <text evidence="11">The sequence shown here is derived from an EMBL/GenBank/DDBJ whole genome shotgun (WGS) entry which is preliminary data.</text>
</comment>
<comment type="subcellular location">
    <subcellularLocation>
        <location evidence="1 9">Cytoplasm</location>
    </subcellularLocation>
</comment>
<proteinExistence type="inferred from homology"/>
<dbReference type="NCBIfam" id="TIGR02707">
    <property type="entry name" value="butyr_kinase"/>
    <property type="match status" value="1"/>
</dbReference>
<evidence type="ECO:0000256" key="4">
    <source>
        <dbReference type="ARBA" id="ARBA00022679"/>
    </source>
</evidence>
<dbReference type="HAMAP" id="MF_00542">
    <property type="entry name" value="Butyrate_kinase"/>
    <property type="match status" value="1"/>
</dbReference>
<dbReference type="Gene3D" id="3.30.420.40">
    <property type="match status" value="2"/>
</dbReference>
<evidence type="ECO:0000313" key="12">
    <source>
        <dbReference type="Proteomes" id="UP001209229"/>
    </source>
</evidence>
<comment type="catalytic activity">
    <reaction evidence="8 9">
        <text>butanoate + ATP = butanoyl phosphate + ADP</text>
        <dbReference type="Rhea" id="RHEA:13585"/>
        <dbReference type="ChEBI" id="CHEBI:17968"/>
        <dbReference type="ChEBI" id="CHEBI:30616"/>
        <dbReference type="ChEBI" id="CHEBI:58079"/>
        <dbReference type="ChEBI" id="CHEBI:456216"/>
        <dbReference type="EC" id="2.7.2.7"/>
    </reaction>
</comment>
<keyword evidence="4 9" id="KW-0808">Transferase</keyword>
<keyword evidence="3 9" id="KW-0963">Cytoplasm</keyword>
<dbReference type="InterPro" id="IPR000890">
    <property type="entry name" value="Aliphatic_acid_kin_short-chain"/>
</dbReference>
<name>A0AAE3M453_9BACT</name>
<evidence type="ECO:0000256" key="6">
    <source>
        <dbReference type="ARBA" id="ARBA00022777"/>
    </source>
</evidence>
<sequence length="358" mass="38523">METFHILVLNPGSTSTKIAVYENEKSVFLKNIKHSSDEIAAFKTIADQYAFRKEVILKELQSADVDINKIDAVVGRGGLVKPIESGVYEVNEALKQDLKVGVLGEHASNLGGLIADDIAQSLPNARAFIADPVVVDELEDVARITGCPGMPRQSIFHALNQKAVGRLFARTRGFIYEELNLIVAHMGGGISIGAHKQGKVIDVNNAIDGYGPFSPERAGTLPTGALIKACFSGKYTLEEMKKIVNGKGGLVAHLGTNEAYEAYKRIQAGDKKAELVLSAMSYQIGKAIGGCAAVLKGKVNGVILTGGIANNTFVVDYVKNMVDWIAPVAVYPGEDEMNALMQNGLMVLKNEIQCKEYK</sequence>
<evidence type="ECO:0000313" key="11">
    <source>
        <dbReference type="EMBL" id="MCW3786926.1"/>
    </source>
</evidence>
<evidence type="ECO:0000256" key="8">
    <source>
        <dbReference type="ARBA" id="ARBA00048596"/>
    </source>
</evidence>
<protein>
    <recommendedName>
        <fullName evidence="9">Probable butyrate kinase</fullName>
        <shortName evidence="9">BK</shortName>
        <ecNumber evidence="9">2.7.2.7</ecNumber>
    </recommendedName>
    <alternativeName>
        <fullName evidence="9">Branched-chain carboxylic acid kinase</fullName>
    </alternativeName>
</protein>
<dbReference type="SUPFAM" id="SSF53067">
    <property type="entry name" value="Actin-like ATPase domain"/>
    <property type="match status" value="2"/>
</dbReference>
<keyword evidence="6 9" id="KW-0418">Kinase</keyword>
<keyword evidence="7 9" id="KW-0067">ATP-binding</keyword>
<dbReference type="PROSITE" id="PS01076">
    <property type="entry name" value="ACETATE_KINASE_2"/>
    <property type="match status" value="1"/>
</dbReference>
<evidence type="ECO:0000256" key="3">
    <source>
        <dbReference type="ARBA" id="ARBA00022490"/>
    </source>
</evidence>
<gene>
    <name evidence="9 11" type="primary">buk</name>
    <name evidence="11" type="ORF">OM075_10635</name>
</gene>
<dbReference type="PANTHER" id="PTHR21060:SF3">
    <property type="entry name" value="BUTYRATE KINASE 2-RELATED"/>
    <property type="match status" value="1"/>
</dbReference>
<dbReference type="GO" id="GO:0005524">
    <property type="term" value="F:ATP binding"/>
    <property type="evidence" value="ECO:0007669"/>
    <property type="project" value="UniProtKB-KW"/>
</dbReference>
<evidence type="ECO:0000256" key="7">
    <source>
        <dbReference type="ARBA" id="ARBA00022840"/>
    </source>
</evidence>
<dbReference type="EMBL" id="JAPDPJ010000021">
    <property type="protein sequence ID" value="MCW3786926.1"/>
    <property type="molecule type" value="Genomic_DNA"/>
</dbReference>
<dbReference type="AlphaFoldDB" id="A0AAE3M453"/>
<dbReference type="NCBIfam" id="NF002834">
    <property type="entry name" value="PRK03011.1-5"/>
    <property type="match status" value="1"/>
</dbReference>
<evidence type="ECO:0000256" key="10">
    <source>
        <dbReference type="RuleBase" id="RU003835"/>
    </source>
</evidence>
<dbReference type="PRINTS" id="PR00471">
    <property type="entry name" value="ACETATEKNASE"/>
</dbReference>
<dbReference type="PANTHER" id="PTHR21060">
    <property type="entry name" value="ACETATE KINASE"/>
    <property type="match status" value="1"/>
</dbReference>
<dbReference type="CDD" id="cd24011">
    <property type="entry name" value="ASKHA_NBD_BK"/>
    <property type="match status" value="1"/>
</dbReference>
<evidence type="ECO:0000256" key="9">
    <source>
        <dbReference type="HAMAP-Rule" id="MF_00542"/>
    </source>
</evidence>
<organism evidence="11 12">
    <name type="scientific">Plebeiibacterium sediminum</name>
    <dbReference type="NCBI Taxonomy" id="2992112"/>
    <lineage>
        <taxon>Bacteria</taxon>
        <taxon>Pseudomonadati</taxon>
        <taxon>Bacteroidota</taxon>
        <taxon>Bacteroidia</taxon>
        <taxon>Marinilabiliales</taxon>
        <taxon>Marinilabiliaceae</taxon>
        <taxon>Plebeiibacterium</taxon>
    </lineage>
</organism>
<comment type="similarity">
    <text evidence="2 9 10">Belongs to the acetokinase family.</text>
</comment>
<keyword evidence="12" id="KW-1185">Reference proteome</keyword>